<dbReference type="CDD" id="cd16936">
    <property type="entry name" value="HATPase_RsbW-like"/>
    <property type="match status" value="1"/>
</dbReference>
<dbReference type="AlphaFoldDB" id="A0A1C3MYT7"/>
<dbReference type="InterPro" id="IPR025847">
    <property type="entry name" value="MEDS_domain"/>
</dbReference>
<dbReference type="STRING" id="307121.GA0070620_0979"/>
<dbReference type="Pfam" id="PF14417">
    <property type="entry name" value="MEDS"/>
    <property type="match status" value="1"/>
</dbReference>
<keyword evidence="1" id="KW-0723">Serine/threonine-protein kinase</keyword>
<evidence type="ECO:0000313" key="4">
    <source>
        <dbReference type="EMBL" id="SBV25503.1"/>
    </source>
</evidence>
<evidence type="ECO:0000313" key="5">
    <source>
        <dbReference type="Proteomes" id="UP000199393"/>
    </source>
</evidence>
<name>A0A1C3MYT7_9ACTN</name>
<dbReference type="GO" id="GO:0004674">
    <property type="term" value="F:protein serine/threonine kinase activity"/>
    <property type="evidence" value="ECO:0007669"/>
    <property type="project" value="UniProtKB-KW"/>
</dbReference>
<feature type="domain" description="Histidine kinase/HSP90-like ATPase" evidence="2">
    <location>
        <begin position="200"/>
        <end position="309"/>
    </location>
</feature>
<reference evidence="5" key="1">
    <citation type="submission" date="2016-06" db="EMBL/GenBank/DDBJ databases">
        <authorList>
            <person name="Varghese N."/>
        </authorList>
    </citation>
    <scope>NUCLEOTIDE SEQUENCE [LARGE SCALE GENOMIC DNA]</scope>
    <source>
        <strain evidence="5">DSM 45344</strain>
    </source>
</reference>
<dbReference type="NCBIfam" id="NF041045">
    <property type="entry name" value="RsbA_anti_sig"/>
    <property type="match status" value="1"/>
</dbReference>
<feature type="domain" description="MEDS" evidence="3">
    <location>
        <begin position="17"/>
        <end position="158"/>
    </location>
</feature>
<accession>A0A1C3MYT7</accession>
<keyword evidence="5" id="KW-1185">Reference proteome</keyword>
<dbReference type="InterPro" id="IPR036890">
    <property type="entry name" value="HATPase_C_sf"/>
</dbReference>
<dbReference type="OrthoDB" id="4088450at2"/>
<dbReference type="InterPro" id="IPR050267">
    <property type="entry name" value="Anti-sigma-factor_SerPK"/>
</dbReference>
<dbReference type="RefSeq" id="WP_091588750.1">
    <property type="nucleotide sequence ID" value="NZ_JBHRWG010000007.1"/>
</dbReference>
<gene>
    <name evidence="4" type="ORF">GA0070620_0979</name>
</gene>
<dbReference type="Proteomes" id="UP000199393">
    <property type="component" value="Chromosome I"/>
</dbReference>
<evidence type="ECO:0000259" key="3">
    <source>
        <dbReference type="Pfam" id="PF14417"/>
    </source>
</evidence>
<keyword evidence="4" id="KW-0418">Kinase</keyword>
<proteinExistence type="predicted"/>
<dbReference type="Pfam" id="PF13581">
    <property type="entry name" value="HATPase_c_2"/>
    <property type="match status" value="1"/>
</dbReference>
<dbReference type="SUPFAM" id="SSF55874">
    <property type="entry name" value="ATPase domain of HSP90 chaperone/DNA topoisomerase II/histidine kinase"/>
    <property type="match status" value="1"/>
</dbReference>
<dbReference type="Gene3D" id="3.30.565.10">
    <property type="entry name" value="Histidine kinase-like ATPase, C-terminal domain"/>
    <property type="match status" value="1"/>
</dbReference>
<evidence type="ECO:0000259" key="2">
    <source>
        <dbReference type="Pfam" id="PF13581"/>
    </source>
</evidence>
<dbReference type="PANTHER" id="PTHR35526:SF3">
    <property type="entry name" value="ANTI-SIGMA-F FACTOR RSBW"/>
    <property type="match status" value="1"/>
</dbReference>
<organism evidence="4 5">
    <name type="scientific">Micromonospora krabiensis</name>
    <dbReference type="NCBI Taxonomy" id="307121"/>
    <lineage>
        <taxon>Bacteria</taxon>
        <taxon>Bacillati</taxon>
        <taxon>Actinomycetota</taxon>
        <taxon>Actinomycetes</taxon>
        <taxon>Micromonosporales</taxon>
        <taxon>Micromonosporaceae</taxon>
        <taxon>Micromonospora</taxon>
    </lineage>
</organism>
<keyword evidence="4" id="KW-0808">Transferase</keyword>
<dbReference type="PATRIC" id="fig|307121.4.peg.1006"/>
<dbReference type="EMBL" id="LT598496">
    <property type="protein sequence ID" value="SBV25503.1"/>
    <property type="molecule type" value="Genomic_DNA"/>
</dbReference>
<protein>
    <submittedName>
        <fullName evidence="4">Anti-sigma regulatory factor (Ser/Thr protein kinase)</fullName>
    </submittedName>
</protein>
<sequence>MTGPDPTAGSSTGGLAHEGFFYRDATHLLAVTSRFIEDGLAAAEPVLVALPTANLALVRDAVGEAPGLHWTDMAGAGRNPGAILPWVLQAFVERHPGRRTRVVSESVWPGRGRAAYQACAQHEALVNLALAGRGLRLLCPYDAGLDETVIADAHATHPVVEDGQGRRASGGYAPSDVVVRYDKPLPTPPEPVAVLEFGIETLADVRRFVTGHAAEAGLPADRVADLQIAVTELAANSVTHAGGGGTLHVWRTPDELVCEVRDDGWLADPLAGRLTPPRDGEGGRGLVIVHALCDLVLLHSTAAGTTVRLHMSRSRRR</sequence>
<dbReference type="InterPro" id="IPR047718">
    <property type="entry name" value="RsbA-like_anti_sig"/>
</dbReference>
<dbReference type="PANTHER" id="PTHR35526">
    <property type="entry name" value="ANTI-SIGMA-F FACTOR RSBW-RELATED"/>
    <property type="match status" value="1"/>
</dbReference>
<dbReference type="InterPro" id="IPR003594">
    <property type="entry name" value="HATPase_dom"/>
</dbReference>
<evidence type="ECO:0000256" key="1">
    <source>
        <dbReference type="ARBA" id="ARBA00022527"/>
    </source>
</evidence>